<evidence type="ECO:0000313" key="2">
    <source>
        <dbReference type="Proteomes" id="UP001165121"/>
    </source>
</evidence>
<keyword evidence="2" id="KW-1185">Reference proteome</keyword>
<reference evidence="1" key="1">
    <citation type="submission" date="2023-04" db="EMBL/GenBank/DDBJ databases">
        <title>Phytophthora fragariaefolia NBRC 109709.</title>
        <authorList>
            <person name="Ichikawa N."/>
            <person name="Sato H."/>
            <person name="Tonouchi N."/>
        </authorList>
    </citation>
    <scope>NUCLEOTIDE SEQUENCE</scope>
    <source>
        <strain evidence="1">NBRC 109709</strain>
    </source>
</reference>
<comment type="caution">
    <text evidence="1">The sequence shown here is derived from an EMBL/GenBank/DDBJ whole genome shotgun (WGS) entry which is preliminary data.</text>
</comment>
<protein>
    <submittedName>
        <fullName evidence="1">Unnamed protein product</fullName>
    </submittedName>
</protein>
<dbReference type="Proteomes" id="UP001165121">
    <property type="component" value="Unassembled WGS sequence"/>
</dbReference>
<evidence type="ECO:0000313" key="1">
    <source>
        <dbReference type="EMBL" id="GMF55200.1"/>
    </source>
</evidence>
<dbReference type="EMBL" id="BSXT01003671">
    <property type="protein sequence ID" value="GMF55200.1"/>
    <property type="molecule type" value="Genomic_DNA"/>
</dbReference>
<dbReference type="AlphaFoldDB" id="A0A9W6Y478"/>
<proteinExistence type="predicted"/>
<sequence>MDDAFIESLGGKLTLEAIDHMALREFGWGALTSEFETVWDEYPHLSKDVAAPKCELEDIAHSPAMLFFYFVPKSLWVSTTKETNRRAVTRRELLRNQVDGDEADDEGNESTV</sequence>
<dbReference type="OrthoDB" id="128572at2759"/>
<name>A0A9W6Y478_9STRA</name>
<accession>A0A9W6Y478</accession>
<gene>
    <name evidence="1" type="ORF">Pfra01_002320200</name>
</gene>
<organism evidence="1 2">
    <name type="scientific">Phytophthora fragariaefolia</name>
    <dbReference type="NCBI Taxonomy" id="1490495"/>
    <lineage>
        <taxon>Eukaryota</taxon>
        <taxon>Sar</taxon>
        <taxon>Stramenopiles</taxon>
        <taxon>Oomycota</taxon>
        <taxon>Peronosporomycetes</taxon>
        <taxon>Peronosporales</taxon>
        <taxon>Peronosporaceae</taxon>
        <taxon>Phytophthora</taxon>
    </lineage>
</organism>